<evidence type="ECO:0000313" key="3">
    <source>
        <dbReference type="Proteomes" id="UP000829685"/>
    </source>
</evidence>
<organism evidence="2 3">
    <name type="scientific">Neoarthrinium moseri</name>
    <dbReference type="NCBI Taxonomy" id="1658444"/>
    <lineage>
        <taxon>Eukaryota</taxon>
        <taxon>Fungi</taxon>
        <taxon>Dikarya</taxon>
        <taxon>Ascomycota</taxon>
        <taxon>Pezizomycotina</taxon>
        <taxon>Sordariomycetes</taxon>
        <taxon>Xylariomycetidae</taxon>
        <taxon>Amphisphaeriales</taxon>
        <taxon>Apiosporaceae</taxon>
        <taxon>Neoarthrinium</taxon>
    </lineage>
</organism>
<name>A0A9P9W7X5_9PEZI</name>
<dbReference type="Proteomes" id="UP000829685">
    <property type="component" value="Unassembled WGS sequence"/>
</dbReference>
<feature type="region of interest" description="Disordered" evidence="1">
    <location>
        <begin position="115"/>
        <end position="194"/>
    </location>
</feature>
<dbReference type="AlphaFoldDB" id="A0A9P9W7X5"/>
<feature type="compositionally biased region" description="Low complexity" evidence="1">
    <location>
        <begin position="35"/>
        <end position="54"/>
    </location>
</feature>
<accession>A0A9P9W7X5</accession>
<feature type="compositionally biased region" description="Polar residues" evidence="1">
    <location>
        <begin position="25"/>
        <end position="34"/>
    </location>
</feature>
<sequence length="558" mass="61662">MPLPSPPASREPSPQEKTDPPKSLPLNQASANPKDTSTSNEDGSSSTDGSDSWDFITGDEMKYLLRDLIGVKPESKKVDMGKQLKREGWSVNLVADWHKRKGKNKGKKIYEDIKAEVADKSNGQETTSTETNGAGDSAPKGQGPNSTQTPSQDNGQETTSTETNGAGDSASKGQGPNSAKANGKTNAEAQQTDPQAEAKKLFAEVDAEIEAKSTWIKPYVGSTKQLPENIALYGTSNMRNMGDFDENEQKLYNDLCSFFRREAPGRLLNFMIWLNNGLRISKGRALLEHLASDPPAVLRLLSEWDWERGKGDHQLVRDLQFDARTHFSSWQAQFPKFEQTFENLDIADGAQDSGGTQHPDGTQGQPSPTEVGLRQKRLAMRDWYFNPRTSAHNTLTIDDPMKAGVTMTGQILGRSAKRTSSMLVVFPSTKDRNYMSAMWVDGNEHREPLRNYARRGANLTLSIAKDKEFLDKCPSEEFEIIAVVQMEWGTSYHTHALGVPWADPDCTPMLFSKSVLASAWGTSTANAVIEQHMDSAGQENLATSTRSKNRIKARCWNP</sequence>
<feature type="compositionally biased region" description="Polar residues" evidence="1">
    <location>
        <begin position="353"/>
        <end position="368"/>
    </location>
</feature>
<feature type="compositionally biased region" description="Polar residues" evidence="1">
    <location>
        <begin position="121"/>
        <end position="134"/>
    </location>
</feature>
<protein>
    <submittedName>
        <fullName evidence="2">Uncharacterized protein</fullName>
    </submittedName>
</protein>
<gene>
    <name evidence="2" type="ORF">JX265_013710</name>
</gene>
<feature type="compositionally biased region" description="Polar residues" evidence="1">
    <location>
        <begin position="143"/>
        <end position="194"/>
    </location>
</feature>
<keyword evidence="3" id="KW-1185">Reference proteome</keyword>
<feature type="region of interest" description="Disordered" evidence="1">
    <location>
        <begin position="347"/>
        <end position="372"/>
    </location>
</feature>
<comment type="caution">
    <text evidence="2">The sequence shown here is derived from an EMBL/GenBank/DDBJ whole genome shotgun (WGS) entry which is preliminary data.</text>
</comment>
<feature type="region of interest" description="Disordered" evidence="1">
    <location>
        <begin position="1"/>
        <end position="55"/>
    </location>
</feature>
<dbReference type="EMBL" id="JAFIMR010000080">
    <property type="protein sequence ID" value="KAI1849013.1"/>
    <property type="molecule type" value="Genomic_DNA"/>
</dbReference>
<evidence type="ECO:0000256" key="1">
    <source>
        <dbReference type="SAM" id="MobiDB-lite"/>
    </source>
</evidence>
<evidence type="ECO:0000313" key="2">
    <source>
        <dbReference type="EMBL" id="KAI1849013.1"/>
    </source>
</evidence>
<proteinExistence type="predicted"/>
<reference evidence="2" key="1">
    <citation type="submission" date="2021-03" db="EMBL/GenBank/DDBJ databases">
        <title>Revisited historic fungal species revealed as producer of novel bioactive compounds through whole genome sequencing and comparative genomics.</title>
        <authorList>
            <person name="Vignolle G.A."/>
            <person name="Hochenegger N."/>
            <person name="Mach R.L."/>
            <person name="Mach-Aigner A.R."/>
            <person name="Javad Rahimi M."/>
            <person name="Salim K.A."/>
            <person name="Chan C.M."/>
            <person name="Lim L.B.L."/>
            <person name="Cai F."/>
            <person name="Druzhinina I.S."/>
            <person name="U'Ren J.M."/>
            <person name="Derntl C."/>
        </authorList>
    </citation>
    <scope>NUCLEOTIDE SEQUENCE</scope>
    <source>
        <strain evidence="2">TUCIM 5799</strain>
    </source>
</reference>